<dbReference type="EMBL" id="ML119745">
    <property type="protein sequence ID" value="RPA76396.1"/>
    <property type="molecule type" value="Genomic_DNA"/>
</dbReference>
<organism evidence="2 3">
    <name type="scientific">Ascobolus immersus RN42</name>
    <dbReference type="NCBI Taxonomy" id="1160509"/>
    <lineage>
        <taxon>Eukaryota</taxon>
        <taxon>Fungi</taxon>
        <taxon>Dikarya</taxon>
        <taxon>Ascomycota</taxon>
        <taxon>Pezizomycotina</taxon>
        <taxon>Pezizomycetes</taxon>
        <taxon>Pezizales</taxon>
        <taxon>Ascobolaceae</taxon>
        <taxon>Ascobolus</taxon>
    </lineage>
</organism>
<feature type="compositionally biased region" description="Basic and acidic residues" evidence="1">
    <location>
        <begin position="58"/>
        <end position="73"/>
    </location>
</feature>
<accession>A0A3N4HTN9</accession>
<gene>
    <name evidence="2" type="ORF">BJ508DRAFT_311124</name>
</gene>
<feature type="compositionally biased region" description="Low complexity" evidence="1">
    <location>
        <begin position="141"/>
        <end position="153"/>
    </location>
</feature>
<evidence type="ECO:0000256" key="1">
    <source>
        <dbReference type="SAM" id="MobiDB-lite"/>
    </source>
</evidence>
<feature type="region of interest" description="Disordered" evidence="1">
    <location>
        <begin position="1"/>
        <end position="153"/>
    </location>
</feature>
<feature type="compositionally biased region" description="Polar residues" evidence="1">
    <location>
        <begin position="108"/>
        <end position="118"/>
    </location>
</feature>
<sequence>MHSKAPFESTIRKHHSKAPVGSTSSEAPVENTSQKHNRKTKARLEVENSIGSPKHHQKSEAPARKHQSEDKSTIRSRKHHQKSEAPAQKHHLEKHQLEALKSRVGITSDRNQPFVSSASRREHQHQPALVGSTSCQKHQSESPQSEAPQSETP</sequence>
<proteinExistence type="predicted"/>
<dbReference type="AlphaFoldDB" id="A0A3N4HTN9"/>
<reference evidence="2 3" key="1">
    <citation type="journal article" date="2018" name="Nat. Ecol. Evol.">
        <title>Pezizomycetes genomes reveal the molecular basis of ectomycorrhizal truffle lifestyle.</title>
        <authorList>
            <person name="Murat C."/>
            <person name="Payen T."/>
            <person name="Noel B."/>
            <person name="Kuo A."/>
            <person name="Morin E."/>
            <person name="Chen J."/>
            <person name="Kohler A."/>
            <person name="Krizsan K."/>
            <person name="Balestrini R."/>
            <person name="Da Silva C."/>
            <person name="Montanini B."/>
            <person name="Hainaut M."/>
            <person name="Levati E."/>
            <person name="Barry K.W."/>
            <person name="Belfiori B."/>
            <person name="Cichocki N."/>
            <person name="Clum A."/>
            <person name="Dockter R.B."/>
            <person name="Fauchery L."/>
            <person name="Guy J."/>
            <person name="Iotti M."/>
            <person name="Le Tacon F."/>
            <person name="Lindquist E.A."/>
            <person name="Lipzen A."/>
            <person name="Malagnac F."/>
            <person name="Mello A."/>
            <person name="Molinier V."/>
            <person name="Miyauchi S."/>
            <person name="Poulain J."/>
            <person name="Riccioni C."/>
            <person name="Rubini A."/>
            <person name="Sitrit Y."/>
            <person name="Splivallo R."/>
            <person name="Traeger S."/>
            <person name="Wang M."/>
            <person name="Zifcakova L."/>
            <person name="Wipf D."/>
            <person name="Zambonelli A."/>
            <person name="Paolocci F."/>
            <person name="Nowrousian M."/>
            <person name="Ottonello S."/>
            <person name="Baldrian P."/>
            <person name="Spatafora J.W."/>
            <person name="Henrissat B."/>
            <person name="Nagy L.G."/>
            <person name="Aury J.M."/>
            <person name="Wincker P."/>
            <person name="Grigoriev I.V."/>
            <person name="Bonfante P."/>
            <person name="Martin F.M."/>
        </authorList>
    </citation>
    <scope>NUCLEOTIDE SEQUENCE [LARGE SCALE GENOMIC DNA]</scope>
    <source>
        <strain evidence="2 3">RN42</strain>
    </source>
</reference>
<protein>
    <submittedName>
        <fullName evidence="2">Uncharacterized protein</fullName>
    </submittedName>
</protein>
<name>A0A3N4HTN9_ASCIM</name>
<evidence type="ECO:0000313" key="3">
    <source>
        <dbReference type="Proteomes" id="UP000275078"/>
    </source>
</evidence>
<dbReference type="Proteomes" id="UP000275078">
    <property type="component" value="Unassembled WGS sequence"/>
</dbReference>
<keyword evidence="3" id="KW-1185">Reference proteome</keyword>
<feature type="compositionally biased region" description="Polar residues" evidence="1">
    <location>
        <begin position="21"/>
        <end position="34"/>
    </location>
</feature>
<evidence type="ECO:0000313" key="2">
    <source>
        <dbReference type="EMBL" id="RPA76396.1"/>
    </source>
</evidence>